<dbReference type="InterPro" id="IPR001126">
    <property type="entry name" value="UmuC"/>
</dbReference>
<comment type="caution">
    <text evidence="7">The sequence shown here is derived from an EMBL/GenBank/DDBJ whole genome shotgun (WGS) entry which is preliminary data.</text>
</comment>
<dbReference type="GO" id="GO:0003887">
    <property type="term" value="F:DNA-directed DNA polymerase activity"/>
    <property type="evidence" value="ECO:0007669"/>
    <property type="project" value="TreeGrafter"/>
</dbReference>
<keyword evidence="4" id="KW-0234">DNA repair</keyword>
<sequence>MFYGLIDCNNFFASCERAFRPELKDRPVVVLSNNDGCVVARSQEAKALGIPMGIPLFKIKDLVEDQRVNVFSSNYTLYSDMSRRVVDIAREEVRDLEIYSIDEAFFTLNSISPNLVKQKMRELRERILKSTGIPVSIGLAKTKTLAKIACERCKKEPTLDGVSELVTPTQEYTDHILRHTELEDIWGINRRWGMKLRIYGIESAYDLANCDGLSLRKRTNVMVYRTHLELRGYSYFALEGIPVPKKTIASTRSFGRPVVDRTEIREAIAKYVATACEKLRRQRSVASSIYVFLHTNPFHKDKPFYSNGCTVNLAQPSSDTRDLLNSALLGMDRIYINGYAYKKAGIIISDITPLSNLQFSLFGERKIRHRSEQLMEAVDDVNRTWGRSTVRLGAEGFDQSWHMQRNLLSRRYTTSWSELLEVV</sequence>
<dbReference type="InterPro" id="IPR043502">
    <property type="entry name" value="DNA/RNA_pol_sf"/>
</dbReference>
<dbReference type="Gene3D" id="3.30.70.270">
    <property type="match status" value="1"/>
</dbReference>
<dbReference type="Proteomes" id="UP000741282">
    <property type="component" value="Unassembled WGS sequence"/>
</dbReference>
<evidence type="ECO:0000256" key="3">
    <source>
        <dbReference type="ARBA" id="ARBA00023199"/>
    </source>
</evidence>
<dbReference type="GO" id="GO:0009432">
    <property type="term" value="P:SOS response"/>
    <property type="evidence" value="ECO:0007669"/>
    <property type="project" value="UniProtKB-KW"/>
</dbReference>
<proteinExistence type="inferred from homology"/>
<gene>
    <name evidence="7" type="ORF">KC685_01380</name>
</gene>
<dbReference type="GO" id="GO:0042276">
    <property type="term" value="P:error-prone translesion synthesis"/>
    <property type="evidence" value="ECO:0007669"/>
    <property type="project" value="TreeGrafter"/>
</dbReference>
<evidence type="ECO:0000256" key="4">
    <source>
        <dbReference type="ARBA" id="ARBA00023204"/>
    </source>
</evidence>
<feature type="domain" description="UmuC" evidence="6">
    <location>
        <begin position="3"/>
        <end position="189"/>
    </location>
</feature>
<dbReference type="GO" id="GO:0003684">
    <property type="term" value="F:damaged DNA binding"/>
    <property type="evidence" value="ECO:0007669"/>
    <property type="project" value="InterPro"/>
</dbReference>
<keyword evidence="5" id="KW-0742">SOS response</keyword>
<reference evidence="7" key="1">
    <citation type="submission" date="2020-04" db="EMBL/GenBank/DDBJ databases">
        <authorList>
            <person name="Zhang T."/>
        </authorList>
    </citation>
    <scope>NUCLEOTIDE SEQUENCE</scope>
    <source>
        <strain evidence="7">HKST-UBA17</strain>
    </source>
</reference>
<dbReference type="PANTHER" id="PTHR11076">
    <property type="entry name" value="DNA REPAIR POLYMERASE UMUC / TRANSFERASE FAMILY MEMBER"/>
    <property type="match status" value="1"/>
</dbReference>
<dbReference type="PROSITE" id="PS50173">
    <property type="entry name" value="UMUC"/>
    <property type="match status" value="1"/>
</dbReference>
<dbReference type="GO" id="GO:0005829">
    <property type="term" value="C:cytosol"/>
    <property type="evidence" value="ECO:0007669"/>
    <property type="project" value="TreeGrafter"/>
</dbReference>
<dbReference type="Pfam" id="PF00817">
    <property type="entry name" value="IMS"/>
    <property type="match status" value="1"/>
</dbReference>
<dbReference type="GO" id="GO:0006281">
    <property type="term" value="P:DNA repair"/>
    <property type="evidence" value="ECO:0007669"/>
    <property type="project" value="UniProtKB-KW"/>
</dbReference>
<dbReference type="InterPro" id="IPR017961">
    <property type="entry name" value="DNA_pol_Y-fam_little_finger"/>
</dbReference>
<dbReference type="CDD" id="cd01700">
    <property type="entry name" value="PolY_Pol_V_umuC"/>
    <property type="match status" value="1"/>
</dbReference>
<organism evidence="7 8">
    <name type="scientific">Candidatus Dojkabacteria bacterium</name>
    <dbReference type="NCBI Taxonomy" id="2099670"/>
    <lineage>
        <taxon>Bacteria</taxon>
        <taxon>Candidatus Dojkabacteria</taxon>
    </lineage>
</organism>
<evidence type="ECO:0000256" key="2">
    <source>
        <dbReference type="ARBA" id="ARBA00022763"/>
    </source>
</evidence>
<evidence type="ECO:0000259" key="6">
    <source>
        <dbReference type="PROSITE" id="PS50173"/>
    </source>
</evidence>
<dbReference type="InterPro" id="IPR050116">
    <property type="entry name" value="DNA_polymerase-Y"/>
</dbReference>
<dbReference type="AlphaFoldDB" id="A0A955I152"/>
<dbReference type="Pfam" id="PF11799">
    <property type="entry name" value="IMS_C"/>
    <property type="match status" value="1"/>
</dbReference>
<dbReference type="SUPFAM" id="SSF56672">
    <property type="entry name" value="DNA/RNA polymerases"/>
    <property type="match status" value="1"/>
</dbReference>
<dbReference type="Pfam" id="PF13438">
    <property type="entry name" value="DUF4113"/>
    <property type="match status" value="1"/>
</dbReference>
<reference evidence="7" key="2">
    <citation type="journal article" date="2021" name="Microbiome">
        <title>Successional dynamics and alternative stable states in a saline activated sludge microbial community over 9 years.</title>
        <authorList>
            <person name="Wang Y."/>
            <person name="Ye J."/>
            <person name="Ju F."/>
            <person name="Liu L."/>
            <person name="Boyd J.A."/>
            <person name="Deng Y."/>
            <person name="Parks D.H."/>
            <person name="Jiang X."/>
            <person name="Yin X."/>
            <person name="Woodcroft B.J."/>
            <person name="Tyson G.W."/>
            <person name="Hugenholtz P."/>
            <person name="Polz M.F."/>
            <person name="Zhang T."/>
        </authorList>
    </citation>
    <scope>NUCLEOTIDE SEQUENCE</scope>
    <source>
        <strain evidence="7">HKST-UBA17</strain>
    </source>
</reference>
<accession>A0A955I152</accession>
<dbReference type="EMBL" id="JAGQLN010000004">
    <property type="protein sequence ID" value="MCA9376556.1"/>
    <property type="molecule type" value="Genomic_DNA"/>
</dbReference>
<keyword evidence="2" id="KW-0227">DNA damage</keyword>
<dbReference type="InterPro" id="IPR043128">
    <property type="entry name" value="Rev_trsase/Diguanyl_cyclase"/>
</dbReference>
<evidence type="ECO:0000313" key="7">
    <source>
        <dbReference type="EMBL" id="MCA9376556.1"/>
    </source>
</evidence>
<dbReference type="InterPro" id="IPR025188">
    <property type="entry name" value="DUF4113"/>
</dbReference>
<evidence type="ECO:0000313" key="8">
    <source>
        <dbReference type="Proteomes" id="UP000741282"/>
    </source>
</evidence>
<evidence type="ECO:0000256" key="5">
    <source>
        <dbReference type="ARBA" id="ARBA00023236"/>
    </source>
</evidence>
<comment type="similarity">
    <text evidence="1">Belongs to the DNA polymerase type-Y family.</text>
</comment>
<name>A0A955I152_9BACT</name>
<evidence type="ECO:0000256" key="1">
    <source>
        <dbReference type="ARBA" id="ARBA00010945"/>
    </source>
</evidence>
<keyword evidence="3" id="KW-0741">SOS mutagenesis</keyword>
<dbReference type="PANTHER" id="PTHR11076:SF34">
    <property type="entry name" value="PROTEIN UMUC"/>
    <property type="match status" value="1"/>
</dbReference>
<dbReference type="Gene3D" id="3.40.1170.60">
    <property type="match status" value="1"/>
</dbReference>
<protein>
    <submittedName>
        <fullName evidence="7">Y-family DNA polymerase</fullName>
    </submittedName>
</protein>